<dbReference type="SUPFAM" id="SSF53613">
    <property type="entry name" value="Ribokinase-like"/>
    <property type="match status" value="1"/>
</dbReference>
<evidence type="ECO:0000313" key="3">
    <source>
        <dbReference type="Proteomes" id="UP001531129"/>
    </source>
</evidence>
<protein>
    <submittedName>
        <fullName evidence="2">Bifunctional hydroxymethylpyrimidine kinase/phosphomethylpyrimidine kinase</fullName>
        <ecNumber evidence="2">2.7.1.49</ecNumber>
        <ecNumber evidence="2">2.7.4.7</ecNumber>
    </submittedName>
</protein>
<dbReference type="GO" id="GO:0008902">
    <property type="term" value="F:hydroxymethylpyrimidine kinase activity"/>
    <property type="evidence" value="ECO:0007669"/>
    <property type="project" value="UniProtKB-EC"/>
</dbReference>
<proteinExistence type="predicted"/>
<dbReference type="PANTHER" id="PTHR20858">
    <property type="entry name" value="PHOSPHOMETHYLPYRIMIDINE KINASE"/>
    <property type="match status" value="1"/>
</dbReference>
<dbReference type="EC" id="2.7.4.7" evidence="2"/>
<dbReference type="EMBL" id="JBAMYC010000038">
    <property type="protein sequence ID" value="MEI1253059.1"/>
    <property type="molecule type" value="Genomic_DNA"/>
</dbReference>
<gene>
    <name evidence="2" type="ORF">V8Q02_34515</name>
</gene>
<comment type="caution">
    <text evidence="2">The sequence shown here is derived from an EMBL/GenBank/DDBJ whole genome shotgun (WGS) entry which is preliminary data.</text>
</comment>
<keyword evidence="2" id="KW-0808">Transferase</keyword>
<dbReference type="EC" id="2.7.1.49" evidence="2"/>
<sequence length="120" mass="12652">MPTDCGTACCDVEIGRQALQLLDMGCPAVLVKGGHRNGALAIDTLYATGIPPRHFALPRRQATLRGTGCMLPSAIAAHLALGHDMQAAVSLAKTFMDENFDAEGGQSSRFGPESAQRYPP</sequence>
<dbReference type="Gene3D" id="3.40.1190.20">
    <property type="match status" value="1"/>
</dbReference>
<keyword evidence="3" id="KW-1185">Reference proteome</keyword>
<accession>A0ABU8CYN6</accession>
<dbReference type="RefSeq" id="WP_264399510.1">
    <property type="nucleotide sequence ID" value="NZ_JBAMYB010000024.1"/>
</dbReference>
<evidence type="ECO:0000313" key="2">
    <source>
        <dbReference type="EMBL" id="MEI1253059.1"/>
    </source>
</evidence>
<dbReference type="InterPro" id="IPR013749">
    <property type="entry name" value="PM/HMP-P_kinase-1"/>
</dbReference>
<dbReference type="PANTHER" id="PTHR20858:SF17">
    <property type="entry name" value="HYDROXYMETHYLPYRIMIDINE_PHOSPHOMETHYLPYRIMIDINE KINASE THI20-RELATED"/>
    <property type="match status" value="1"/>
</dbReference>
<evidence type="ECO:0000259" key="1">
    <source>
        <dbReference type="Pfam" id="PF08543"/>
    </source>
</evidence>
<dbReference type="Pfam" id="PF08543">
    <property type="entry name" value="Phos_pyr_kin"/>
    <property type="match status" value="1"/>
</dbReference>
<keyword evidence="2" id="KW-0418">Kinase</keyword>
<reference evidence="2 3" key="1">
    <citation type="submission" date="2024-01" db="EMBL/GenBank/DDBJ databases">
        <title>Draft genome sequences of three bacterial strains isolated from Acacia saligna represent a potential new species within the genus Rhizobium.</title>
        <authorList>
            <person name="Tambong J.T."/>
            <person name="Mnasri B."/>
        </authorList>
    </citation>
    <scope>NUCLEOTIDE SEQUENCE [LARGE SCALE GENOMIC DNA]</scope>
    <source>
        <strain evidence="2 3">1AS12I</strain>
    </source>
</reference>
<dbReference type="GO" id="GO:0008972">
    <property type="term" value="F:phosphomethylpyrimidine kinase activity"/>
    <property type="evidence" value="ECO:0007669"/>
    <property type="project" value="UniProtKB-EC"/>
</dbReference>
<dbReference type="Proteomes" id="UP001531129">
    <property type="component" value="Unassembled WGS sequence"/>
</dbReference>
<name>A0ABU8CYN6_9HYPH</name>
<organism evidence="2 3">
    <name type="scientific">Rhizobium aouanii</name>
    <dbReference type="NCBI Taxonomy" id="3118145"/>
    <lineage>
        <taxon>Bacteria</taxon>
        <taxon>Pseudomonadati</taxon>
        <taxon>Pseudomonadota</taxon>
        <taxon>Alphaproteobacteria</taxon>
        <taxon>Hyphomicrobiales</taxon>
        <taxon>Rhizobiaceae</taxon>
        <taxon>Rhizobium/Agrobacterium group</taxon>
        <taxon>Rhizobium</taxon>
    </lineage>
</organism>
<dbReference type="InterPro" id="IPR029056">
    <property type="entry name" value="Ribokinase-like"/>
</dbReference>
<feature type="domain" description="Pyridoxamine kinase/Phosphomethylpyrimidine kinase" evidence="1">
    <location>
        <begin position="14"/>
        <end position="101"/>
    </location>
</feature>